<name>K4AKN6_SETIT</name>
<sequence>ERDHRYGLDERARRAVQVSFDLADPPGVSRWFVHCPGLKKRHGFHGAPMILNATDSLVVMLMAFRRGSARVFDYFVYRAGLGKPSLDLIPGPSCPEIGLLLKQEVGVVPCGAGGEHYALAFLVLQLKPRVAYDVHVFSSETRAWSVKAAKVAADPETTCRYHDVVMHSPSKAVAAGGGSLAWIDLWRGILQCNVLDEDPVLRLIPWPVPSPRDEILGMCSAHSIRDATLSNGVVRFVDLKFDDDDGASVYPYSSGDATCTGWTATVWERSISSKDWNRRFKADIASILATDSSHSDSLREVWDDEAKKRGLSKVSSAPPTLSLGDEEVVYFMANLVSNEALVLAVNAREERLEAVGQTALGLACSTCNFPRFLDSSQHSPIERADSIAPVL</sequence>
<evidence type="ECO:0000313" key="2">
    <source>
        <dbReference type="EnsemblPlants" id="KQK91407"/>
    </source>
</evidence>
<dbReference type="Proteomes" id="UP000004995">
    <property type="component" value="Unassembled WGS sequence"/>
</dbReference>
<dbReference type="EMBL" id="AGNK02006035">
    <property type="status" value="NOT_ANNOTATED_CDS"/>
    <property type="molecule type" value="Genomic_DNA"/>
</dbReference>
<evidence type="ECO:0000313" key="3">
    <source>
        <dbReference type="Proteomes" id="UP000004995"/>
    </source>
</evidence>
<reference evidence="2" key="2">
    <citation type="submission" date="2018-08" db="UniProtKB">
        <authorList>
            <consortium name="EnsemblPlants"/>
        </authorList>
    </citation>
    <scope>IDENTIFICATION</scope>
    <source>
        <strain evidence="2">Yugu1</strain>
    </source>
</reference>
<dbReference type="AlphaFoldDB" id="K4AKN6"/>
<dbReference type="eggNOG" id="ENOG502R6SA">
    <property type="taxonomic scope" value="Eukaryota"/>
</dbReference>
<dbReference type="EnsemblPlants" id="KQK91407">
    <property type="protein sequence ID" value="KQK91407"/>
    <property type="gene ID" value="SETIT_039459mg"/>
</dbReference>
<dbReference type="InParanoid" id="K4AKN6"/>
<dbReference type="Pfam" id="PF07762">
    <property type="entry name" value="DUF1618"/>
    <property type="match status" value="1"/>
</dbReference>
<accession>K4AKN6</accession>
<organism evidence="2 3">
    <name type="scientific">Setaria italica</name>
    <name type="common">Foxtail millet</name>
    <name type="synonym">Panicum italicum</name>
    <dbReference type="NCBI Taxonomy" id="4555"/>
    <lineage>
        <taxon>Eukaryota</taxon>
        <taxon>Viridiplantae</taxon>
        <taxon>Streptophyta</taxon>
        <taxon>Embryophyta</taxon>
        <taxon>Tracheophyta</taxon>
        <taxon>Spermatophyta</taxon>
        <taxon>Magnoliopsida</taxon>
        <taxon>Liliopsida</taxon>
        <taxon>Poales</taxon>
        <taxon>Poaceae</taxon>
        <taxon>PACMAD clade</taxon>
        <taxon>Panicoideae</taxon>
        <taxon>Panicodae</taxon>
        <taxon>Paniceae</taxon>
        <taxon>Cenchrinae</taxon>
        <taxon>Setaria</taxon>
    </lineage>
</organism>
<dbReference type="PANTHER" id="PTHR33074:SF85">
    <property type="entry name" value="DUF1618 DOMAIN-CONTAINING PROTEIN"/>
    <property type="match status" value="1"/>
</dbReference>
<protein>
    <recommendedName>
        <fullName evidence="1">DUF1618 domain-containing protein</fullName>
    </recommendedName>
</protein>
<proteinExistence type="predicted"/>
<dbReference type="HOGENOM" id="CLU_008956_5_1_1"/>
<dbReference type="Gramene" id="KQK91407">
    <property type="protein sequence ID" value="KQK91407"/>
    <property type="gene ID" value="SETIT_039459mg"/>
</dbReference>
<keyword evidence="3" id="KW-1185">Reference proteome</keyword>
<dbReference type="InterPro" id="IPR011676">
    <property type="entry name" value="DUF1618"/>
</dbReference>
<reference evidence="3" key="1">
    <citation type="journal article" date="2012" name="Nat. Biotechnol.">
        <title>Reference genome sequence of the model plant Setaria.</title>
        <authorList>
            <person name="Bennetzen J.L."/>
            <person name="Schmutz J."/>
            <person name="Wang H."/>
            <person name="Percifield R."/>
            <person name="Hawkins J."/>
            <person name="Pontaroli A.C."/>
            <person name="Estep M."/>
            <person name="Feng L."/>
            <person name="Vaughn J.N."/>
            <person name="Grimwood J."/>
            <person name="Jenkins J."/>
            <person name="Barry K."/>
            <person name="Lindquist E."/>
            <person name="Hellsten U."/>
            <person name="Deshpande S."/>
            <person name="Wang X."/>
            <person name="Wu X."/>
            <person name="Mitros T."/>
            <person name="Triplett J."/>
            <person name="Yang X."/>
            <person name="Ye C.Y."/>
            <person name="Mauro-Herrera M."/>
            <person name="Wang L."/>
            <person name="Li P."/>
            <person name="Sharma M."/>
            <person name="Sharma R."/>
            <person name="Ronald P.C."/>
            <person name="Panaud O."/>
            <person name="Kellogg E.A."/>
            <person name="Brutnell T.P."/>
            <person name="Doust A.N."/>
            <person name="Tuskan G.A."/>
            <person name="Rokhsar D."/>
            <person name="Devos K.M."/>
        </authorList>
    </citation>
    <scope>NUCLEOTIDE SEQUENCE [LARGE SCALE GENOMIC DNA]</scope>
    <source>
        <strain evidence="3">cv. Yugu1</strain>
    </source>
</reference>
<evidence type="ECO:0000259" key="1">
    <source>
        <dbReference type="Pfam" id="PF07762"/>
    </source>
</evidence>
<dbReference type="PANTHER" id="PTHR33074">
    <property type="entry name" value="EXPRESSED PROTEIN-RELATED"/>
    <property type="match status" value="1"/>
</dbReference>
<dbReference type="OMA" id="VWERSIS"/>
<dbReference type="FunCoup" id="K4AKN6">
    <property type="interactions" value="171"/>
</dbReference>
<feature type="domain" description="DUF1618" evidence="1">
    <location>
        <begin position="182"/>
        <end position="330"/>
    </location>
</feature>